<gene>
    <name evidence="1" type="ORF">MTBPR1_120092</name>
</gene>
<keyword evidence="2" id="KW-1185">Reference proteome</keyword>
<dbReference type="RefSeq" id="WP_069186487.1">
    <property type="nucleotide sequence ID" value="NZ_FLYE01000004.1"/>
</dbReference>
<organism evidence="1 2">
    <name type="scientific">Candidatus Terasakiella magnetica</name>
    <dbReference type="NCBI Taxonomy" id="1867952"/>
    <lineage>
        <taxon>Bacteria</taxon>
        <taxon>Pseudomonadati</taxon>
        <taxon>Pseudomonadota</taxon>
        <taxon>Alphaproteobacteria</taxon>
        <taxon>Rhodospirillales</taxon>
        <taxon>Terasakiellaceae</taxon>
        <taxon>Terasakiella</taxon>
    </lineage>
</organism>
<proteinExistence type="predicted"/>
<dbReference type="Proteomes" id="UP000231658">
    <property type="component" value="Unassembled WGS sequence"/>
</dbReference>
<evidence type="ECO:0000313" key="2">
    <source>
        <dbReference type="Proteomes" id="UP000231658"/>
    </source>
</evidence>
<dbReference type="OrthoDB" id="9912429at2"/>
<dbReference type="EMBL" id="FLYE01000004">
    <property type="protein sequence ID" value="SCA55786.1"/>
    <property type="molecule type" value="Genomic_DNA"/>
</dbReference>
<sequence length="64" mass="6878">MDAAAVMDIYDEAFDEAIARGIADCEATREAKTAAAMMLAAMDGLEDMAAYDQVEQVVQSNMLN</sequence>
<dbReference type="AlphaFoldDB" id="A0A1C3RER0"/>
<evidence type="ECO:0000313" key="1">
    <source>
        <dbReference type="EMBL" id="SCA55786.1"/>
    </source>
</evidence>
<reference evidence="1 2" key="1">
    <citation type="submission" date="2016-07" db="EMBL/GenBank/DDBJ databases">
        <authorList>
            <person name="Lefevre C.T."/>
        </authorList>
    </citation>
    <scope>NUCLEOTIDE SEQUENCE [LARGE SCALE GENOMIC DNA]</scope>
    <source>
        <strain evidence="1">PR1</strain>
    </source>
</reference>
<protein>
    <submittedName>
        <fullName evidence="1">Uncharacterized protein</fullName>
    </submittedName>
</protein>
<name>A0A1C3RER0_9PROT</name>
<accession>A0A1C3RER0</accession>